<name>A0AAE1E2E7_9GAST</name>
<sequence length="374" mass="42188">MDLSSDASFNALLAQPDQEFYPWLSSVGLVGSAQTFTCPTCGSACKFVPRANRRLCFTFRCRNSKNHEFSLTKFSFFEKIKVDVRALLRFVRGYLFSGSLDDSANGAEIVGNVRLDWVSVTRDIFVEIVRRSLNIVRFHKEVEINDALVGTITIDGRSVVHNVWLFGVTHTETSQVLLFPVLARDEVTVVRILQRFVDPGAKIVAEPGSFYSRIDFRSYGFEGVSRNPLQTVRNSRVWAHTKAHFCKFSESSKLLSFESLVCEIIWRSWKRGDIFTNYLSDLKSIYTLKGPPQFTSNTRPIFDTWVSSEEYASCNFNFSFMDSTSPAVCALPSSTLIMSASARREDSEGRASSLHAHSSQPASLDTVEFRLDSM</sequence>
<evidence type="ECO:0000313" key="2">
    <source>
        <dbReference type="Proteomes" id="UP001283361"/>
    </source>
</evidence>
<proteinExistence type="predicted"/>
<evidence type="ECO:0000313" key="1">
    <source>
        <dbReference type="EMBL" id="KAK3791909.1"/>
    </source>
</evidence>
<reference evidence="1" key="1">
    <citation type="journal article" date="2023" name="G3 (Bethesda)">
        <title>A reference genome for the long-term kleptoplast-retaining sea slug Elysia crispata morphotype clarki.</title>
        <authorList>
            <person name="Eastman K.E."/>
            <person name="Pendleton A.L."/>
            <person name="Shaikh M.A."/>
            <person name="Suttiyut T."/>
            <person name="Ogas R."/>
            <person name="Tomko P."/>
            <person name="Gavelis G."/>
            <person name="Widhalm J.R."/>
            <person name="Wisecaver J.H."/>
        </authorList>
    </citation>
    <scope>NUCLEOTIDE SEQUENCE</scope>
    <source>
        <strain evidence="1">ECLA1</strain>
    </source>
</reference>
<organism evidence="1 2">
    <name type="scientific">Elysia crispata</name>
    <name type="common">lettuce slug</name>
    <dbReference type="NCBI Taxonomy" id="231223"/>
    <lineage>
        <taxon>Eukaryota</taxon>
        <taxon>Metazoa</taxon>
        <taxon>Spiralia</taxon>
        <taxon>Lophotrochozoa</taxon>
        <taxon>Mollusca</taxon>
        <taxon>Gastropoda</taxon>
        <taxon>Heterobranchia</taxon>
        <taxon>Euthyneura</taxon>
        <taxon>Panpulmonata</taxon>
        <taxon>Sacoglossa</taxon>
        <taxon>Placobranchoidea</taxon>
        <taxon>Plakobranchidae</taxon>
        <taxon>Elysia</taxon>
    </lineage>
</organism>
<evidence type="ECO:0008006" key="3">
    <source>
        <dbReference type="Google" id="ProtNLM"/>
    </source>
</evidence>
<protein>
    <recommendedName>
        <fullName evidence="3">Transposase</fullName>
    </recommendedName>
</protein>
<accession>A0AAE1E2E7</accession>
<dbReference type="Proteomes" id="UP001283361">
    <property type="component" value="Unassembled WGS sequence"/>
</dbReference>
<comment type="caution">
    <text evidence="1">The sequence shown here is derived from an EMBL/GenBank/DDBJ whole genome shotgun (WGS) entry which is preliminary data.</text>
</comment>
<keyword evidence="2" id="KW-1185">Reference proteome</keyword>
<dbReference type="AlphaFoldDB" id="A0AAE1E2E7"/>
<dbReference type="EMBL" id="JAWDGP010001428">
    <property type="protein sequence ID" value="KAK3791909.1"/>
    <property type="molecule type" value="Genomic_DNA"/>
</dbReference>
<gene>
    <name evidence="1" type="ORF">RRG08_026811</name>
</gene>